<dbReference type="AlphaFoldDB" id="C5KLP6"/>
<dbReference type="GO" id="GO:0003676">
    <property type="term" value="F:nucleic acid binding"/>
    <property type="evidence" value="ECO:0007669"/>
    <property type="project" value="InterPro"/>
</dbReference>
<reference evidence="2 3" key="1">
    <citation type="submission" date="2008-07" db="EMBL/GenBank/DDBJ databases">
        <authorList>
            <person name="El-Sayed N."/>
            <person name="Caler E."/>
            <person name="Inman J."/>
            <person name="Amedeo P."/>
            <person name="Hass B."/>
            <person name="Wortman J."/>
        </authorList>
    </citation>
    <scope>NUCLEOTIDE SEQUENCE [LARGE SCALE GENOMIC DNA]</scope>
    <source>
        <strain evidence="3">ATCC 50983 / TXsc</strain>
    </source>
</reference>
<proteinExistence type="predicted"/>
<dbReference type="Proteomes" id="UP000007800">
    <property type="component" value="Unassembled WGS sequence"/>
</dbReference>
<dbReference type="InterPro" id="IPR001584">
    <property type="entry name" value="Integrase_cat-core"/>
</dbReference>
<feature type="domain" description="Integrase catalytic" evidence="1">
    <location>
        <begin position="1"/>
        <end position="79"/>
    </location>
</feature>
<name>C5KLP6_PERM5</name>
<accession>C5KLP6</accession>
<protein>
    <recommendedName>
        <fullName evidence="1">Integrase catalytic domain-containing protein</fullName>
    </recommendedName>
</protein>
<dbReference type="Gene3D" id="3.30.420.10">
    <property type="entry name" value="Ribonuclease H-like superfamily/Ribonuclease H"/>
    <property type="match status" value="1"/>
</dbReference>
<dbReference type="OrthoDB" id="441971at2759"/>
<dbReference type="RefSeq" id="XP_002782802.1">
    <property type="nucleotide sequence ID" value="XM_002782756.1"/>
</dbReference>
<dbReference type="InterPro" id="IPR036397">
    <property type="entry name" value="RNaseH_sf"/>
</dbReference>
<dbReference type="SUPFAM" id="SSF53098">
    <property type="entry name" value="Ribonuclease H-like"/>
    <property type="match status" value="1"/>
</dbReference>
<organism evidence="3">
    <name type="scientific">Perkinsus marinus (strain ATCC 50983 / TXsc)</name>
    <dbReference type="NCBI Taxonomy" id="423536"/>
    <lineage>
        <taxon>Eukaryota</taxon>
        <taxon>Sar</taxon>
        <taxon>Alveolata</taxon>
        <taxon>Perkinsozoa</taxon>
        <taxon>Perkinsea</taxon>
        <taxon>Perkinsida</taxon>
        <taxon>Perkinsidae</taxon>
        <taxon>Perkinsus</taxon>
    </lineage>
</organism>
<dbReference type="InParanoid" id="C5KLP6"/>
<dbReference type="GeneID" id="9045453"/>
<dbReference type="InterPro" id="IPR012337">
    <property type="entry name" value="RNaseH-like_sf"/>
</dbReference>
<evidence type="ECO:0000313" key="2">
    <source>
        <dbReference type="EMBL" id="EER14597.1"/>
    </source>
</evidence>
<keyword evidence="3" id="KW-1185">Reference proteome</keyword>
<feature type="non-terminal residue" evidence="2">
    <location>
        <position position="1"/>
    </location>
</feature>
<dbReference type="GO" id="GO:0015074">
    <property type="term" value="P:DNA integration"/>
    <property type="evidence" value="ECO:0007669"/>
    <property type="project" value="InterPro"/>
</dbReference>
<dbReference type="PROSITE" id="PS50994">
    <property type="entry name" value="INTEGRASE"/>
    <property type="match status" value="1"/>
</dbReference>
<evidence type="ECO:0000259" key="1">
    <source>
        <dbReference type="PROSITE" id="PS50994"/>
    </source>
</evidence>
<gene>
    <name evidence="2" type="ORF">Pmar_PMAR008059</name>
</gene>
<evidence type="ECO:0000313" key="3">
    <source>
        <dbReference type="Proteomes" id="UP000007800"/>
    </source>
</evidence>
<sequence>SILVTASDTFTKWVEDRVVYREDASSVTEAVVRMLTSLGLQSYIKTDRGSVLGYYVMQQLAQRLGAAKPGAASFTPQEE</sequence>
<dbReference type="EMBL" id="GG674107">
    <property type="protein sequence ID" value="EER14597.1"/>
    <property type="molecule type" value="Genomic_DNA"/>
</dbReference>